<organism evidence="5 6">
    <name type="scientific">Lutimonas vermicola</name>
    <dbReference type="NCBI Taxonomy" id="414288"/>
    <lineage>
        <taxon>Bacteria</taxon>
        <taxon>Pseudomonadati</taxon>
        <taxon>Bacteroidota</taxon>
        <taxon>Flavobacteriia</taxon>
        <taxon>Flavobacteriales</taxon>
        <taxon>Flavobacteriaceae</taxon>
        <taxon>Lutimonas</taxon>
    </lineage>
</organism>
<protein>
    <submittedName>
        <fullName evidence="5">ATP-binding cassette domain-containing protein</fullName>
    </submittedName>
</protein>
<dbReference type="InterPro" id="IPR003439">
    <property type="entry name" value="ABC_transporter-like_ATP-bd"/>
</dbReference>
<evidence type="ECO:0000313" key="5">
    <source>
        <dbReference type="EMBL" id="MEL4455978.1"/>
    </source>
</evidence>
<keyword evidence="6" id="KW-1185">Reference proteome</keyword>
<dbReference type="GO" id="GO:0005524">
    <property type="term" value="F:ATP binding"/>
    <property type="evidence" value="ECO:0007669"/>
    <property type="project" value="UniProtKB-KW"/>
</dbReference>
<dbReference type="SUPFAM" id="SSF52540">
    <property type="entry name" value="P-loop containing nucleoside triphosphate hydrolases"/>
    <property type="match status" value="1"/>
</dbReference>
<dbReference type="PROSITE" id="PS50893">
    <property type="entry name" value="ABC_TRANSPORTER_2"/>
    <property type="match status" value="1"/>
</dbReference>
<evidence type="ECO:0000256" key="2">
    <source>
        <dbReference type="ARBA" id="ARBA00022741"/>
    </source>
</evidence>
<gene>
    <name evidence="5" type="ORF">AABB81_08745</name>
</gene>
<dbReference type="PROSITE" id="PS00211">
    <property type="entry name" value="ABC_TRANSPORTER_1"/>
    <property type="match status" value="1"/>
</dbReference>
<keyword evidence="3 5" id="KW-0067">ATP-binding</keyword>
<dbReference type="Proteomes" id="UP001474120">
    <property type="component" value="Unassembled WGS sequence"/>
</dbReference>
<name>A0ABU9L0M1_9FLAO</name>
<evidence type="ECO:0000256" key="3">
    <source>
        <dbReference type="ARBA" id="ARBA00022840"/>
    </source>
</evidence>
<comment type="caution">
    <text evidence="5">The sequence shown here is derived from an EMBL/GenBank/DDBJ whole genome shotgun (WGS) entry which is preliminary data.</text>
</comment>
<evidence type="ECO:0000259" key="4">
    <source>
        <dbReference type="PROSITE" id="PS50893"/>
    </source>
</evidence>
<dbReference type="EMBL" id="JBCDNA010000002">
    <property type="protein sequence ID" value="MEL4455978.1"/>
    <property type="molecule type" value="Genomic_DNA"/>
</dbReference>
<dbReference type="Gene3D" id="3.40.50.300">
    <property type="entry name" value="P-loop containing nucleotide triphosphate hydrolases"/>
    <property type="match status" value="1"/>
</dbReference>
<keyword evidence="1" id="KW-0813">Transport</keyword>
<evidence type="ECO:0000256" key="1">
    <source>
        <dbReference type="ARBA" id="ARBA00022448"/>
    </source>
</evidence>
<dbReference type="PANTHER" id="PTHR42781:SF4">
    <property type="entry name" value="SPERMIDINE_PUTRESCINE IMPORT ATP-BINDING PROTEIN POTA"/>
    <property type="match status" value="1"/>
</dbReference>
<dbReference type="Pfam" id="PF00005">
    <property type="entry name" value="ABC_tran"/>
    <property type="match status" value="1"/>
</dbReference>
<proteinExistence type="predicted"/>
<dbReference type="InterPro" id="IPR027417">
    <property type="entry name" value="P-loop_NTPase"/>
</dbReference>
<dbReference type="InterPro" id="IPR003593">
    <property type="entry name" value="AAA+_ATPase"/>
</dbReference>
<keyword evidence="2" id="KW-0547">Nucleotide-binding</keyword>
<dbReference type="InterPro" id="IPR017871">
    <property type="entry name" value="ABC_transporter-like_CS"/>
</dbReference>
<sequence length="291" mass="32587">MIDISLQKLLKSPGGRMNLNVQVKLEEGKLITVYGKSGAGKSTLLMLLAGLMDPEKGYVKVGDEIWTDTDKKIMLPPQKRKIGFVFQEYALFPNMTVRENLLFAQAKGQPGTIVDQLVEIIDLGQLQNRKPNTLSGGQKQRVALARALVRKPRLLLMDEPLSALDHEMRVKLQTYILKAHREFNLTTLLISHDVSEIIRLSDFMIELDQGLIIRQGDPVGMFTNDRVNAKFQFTGEIMSMVKQDFIVIVTVLIGRNLVKVIANDQEAAVLEIGDKVLIASKAFNPIIHKIS</sequence>
<evidence type="ECO:0000313" key="6">
    <source>
        <dbReference type="Proteomes" id="UP001474120"/>
    </source>
</evidence>
<accession>A0ABU9L0M1</accession>
<dbReference type="SMART" id="SM00382">
    <property type="entry name" value="AAA"/>
    <property type="match status" value="1"/>
</dbReference>
<reference evidence="5 6" key="1">
    <citation type="submission" date="2024-04" db="EMBL/GenBank/DDBJ databases">
        <title>whole genome sequencing of Lutimonas vermicola strain IMCC1616.</title>
        <authorList>
            <person name="Bae S.S."/>
        </authorList>
    </citation>
    <scope>NUCLEOTIDE SEQUENCE [LARGE SCALE GENOMIC DNA]</scope>
    <source>
        <strain evidence="5 6">IMCC1616</strain>
    </source>
</reference>
<feature type="domain" description="ABC transporter" evidence="4">
    <location>
        <begin position="1"/>
        <end position="234"/>
    </location>
</feature>
<dbReference type="InterPro" id="IPR050093">
    <property type="entry name" value="ABC_SmlMolc_Importer"/>
</dbReference>
<dbReference type="PANTHER" id="PTHR42781">
    <property type="entry name" value="SPERMIDINE/PUTRESCINE IMPORT ATP-BINDING PROTEIN POTA"/>
    <property type="match status" value="1"/>
</dbReference>
<dbReference type="RefSeq" id="WP_342159985.1">
    <property type="nucleotide sequence ID" value="NZ_JBCDNA010000002.1"/>
</dbReference>